<evidence type="ECO:0000313" key="2">
    <source>
        <dbReference type="Proteomes" id="UP001232063"/>
    </source>
</evidence>
<dbReference type="AlphaFoldDB" id="A0AAE3RBX2"/>
<dbReference type="EMBL" id="JASJOU010000016">
    <property type="protein sequence ID" value="MDJ1505527.1"/>
    <property type="molecule type" value="Genomic_DNA"/>
</dbReference>
<organism evidence="1 2">
    <name type="scientific">Xanthocytophaga agilis</name>
    <dbReference type="NCBI Taxonomy" id="3048010"/>
    <lineage>
        <taxon>Bacteria</taxon>
        <taxon>Pseudomonadati</taxon>
        <taxon>Bacteroidota</taxon>
        <taxon>Cytophagia</taxon>
        <taxon>Cytophagales</taxon>
        <taxon>Rhodocytophagaceae</taxon>
        <taxon>Xanthocytophaga</taxon>
    </lineage>
</organism>
<reference evidence="1" key="1">
    <citation type="submission" date="2023-05" db="EMBL/GenBank/DDBJ databases">
        <authorList>
            <person name="Zhang X."/>
        </authorList>
    </citation>
    <scope>NUCLEOTIDE SEQUENCE</scope>
    <source>
        <strain evidence="1">BD1B2-1</strain>
    </source>
</reference>
<dbReference type="Proteomes" id="UP001232063">
    <property type="component" value="Unassembled WGS sequence"/>
</dbReference>
<proteinExistence type="predicted"/>
<comment type="caution">
    <text evidence="1">The sequence shown here is derived from an EMBL/GenBank/DDBJ whole genome shotgun (WGS) entry which is preliminary data.</text>
</comment>
<sequence length="286" mass="33399">MQLRRIESETRLAELFNAFMNSLSTFDIISDPVYYSMKVHVQSVDRDLSDVETIYSAYERFERYYQLAILSNGLNQFHSAVLKVEKMLLQYLNEFGGNWKEFAIRNRIISIEEYGSTDDEDFNEDGSIRYQEDWESIRHYTIHTELLSCIGANYHEKKAKHKEVRGEGLGTSRATDYSDFLLMVRNETSFSPFKFFAQQGTPLQLYKENEVGEMEPMTLADTVEAEMNTDIRNGNIADLFTEAIETGYQIRELFESLSADQDHKEEYSQMLQFVQQIKTVTFGFLH</sequence>
<evidence type="ECO:0000313" key="1">
    <source>
        <dbReference type="EMBL" id="MDJ1505527.1"/>
    </source>
</evidence>
<dbReference type="RefSeq" id="WP_314517635.1">
    <property type="nucleotide sequence ID" value="NZ_JASJOU010000016.1"/>
</dbReference>
<keyword evidence="2" id="KW-1185">Reference proteome</keyword>
<gene>
    <name evidence="1" type="ORF">QNI22_33025</name>
</gene>
<protein>
    <submittedName>
        <fullName evidence="1">Uncharacterized protein</fullName>
    </submittedName>
</protein>
<accession>A0AAE3RBX2</accession>
<name>A0AAE3RBX2_9BACT</name>